<sequence length="273" mass="26303">MRSFFALLLLALPLLAAATTPLQGAASRSISRKANVHPLARSLVGRQLTACASSCSSTSDLSALGALASCSSSDINCVCTNAEQLSSTCLSCVLTAENLSPSDLATACAGGGSSGTSAATTGASSPTSSSSVGCATECSAASDQNGLTVITNCASTDNACVCNAAGTLSTTCLDCTLAAANITPDQWTADCSAISASSAATQTSTTGSSVTLGGQAPTTATQSTTSTSTTSTTSSTTTTSSAAATTTATHSGAGKVVVEGLVGLVFAAMIAVA</sequence>
<dbReference type="HOGENOM" id="CLU_1019503_0_0_1"/>
<dbReference type="RefSeq" id="XP_040625631.1">
    <property type="nucleotide sequence ID" value="XM_040773635.1"/>
</dbReference>
<dbReference type="AlphaFoldDB" id="M5FSD1"/>
<feature type="chain" id="PRO_5004067253" description="Extracellular membrane protein CFEM domain-containing protein" evidence="2">
    <location>
        <begin position="19"/>
        <end position="273"/>
    </location>
</feature>
<dbReference type="OMA" id="GCATECS"/>
<evidence type="ECO:0000313" key="4">
    <source>
        <dbReference type="Proteomes" id="UP000030653"/>
    </source>
</evidence>
<reference evidence="3 4" key="1">
    <citation type="journal article" date="2012" name="Science">
        <title>The Paleozoic origin of enzymatic lignin decomposition reconstructed from 31 fungal genomes.</title>
        <authorList>
            <person name="Floudas D."/>
            <person name="Binder M."/>
            <person name="Riley R."/>
            <person name="Barry K."/>
            <person name="Blanchette R.A."/>
            <person name="Henrissat B."/>
            <person name="Martinez A.T."/>
            <person name="Otillar R."/>
            <person name="Spatafora J.W."/>
            <person name="Yadav J.S."/>
            <person name="Aerts A."/>
            <person name="Benoit I."/>
            <person name="Boyd A."/>
            <person name="Carlson A."/>
            <person name="Copeland A."/>
            <person name="Coutinho P.M."/>
            <person name="de Vries R.P."/>
            <person name="Ferreira P."/>
            <person name="Findley K."/>
            <person name="Foster B."/>
            <person name="Gaskell J."/>
            <person name="Glotzer D."/>
            <person name="Gorecki P."/>
            <person name="Heitman J."/>
            <person name="Hesse C."/>
            <person name="Hori C."/>
            <person name="Igarashi K."/>
            <person name="Jurgens J.A."/>
            <person name="Kallen N."/>
            <person name="Kersten P."/>
            <person name="Kohler A."/>
            <person name="Kuees U."/>
            <person name="Kumar T.K.A."/>
            <person name="Kuo A."/>
            <person name="LaButti K."/>
            <person name="Larrondo L.F."/>
            <person name="Lindquist E."/>
            <person name="Ling A."/>
            <person name="Lombard V."/>
            <person name="Lucas S."/>
            <person name="Lundell T."/>
            <person name="Martin R."/>
            <person name="McLaughlin D.J."/>
            <person name="Morgenstern I."/>
            <person name="Morin E."/>
            <person name="Murat C."/>
            <person name="Nagy L.G."/>
            <person name="Nolan M."/>
            <person name="Ohm R.A."/>
            <person name="Patyshakuliyeva A."/>
            <person name="Rokas A."/>
            <person name="Ruiz-Duenas F.J."/>
            <person name="Sabat G."/>
            <person name="Salamov A."/>
            <person name="Samejima M."/>
            <person name="Schmutz J."/>
            <person name="Slot J.C."/>
            <person name="St John F."/>
            <person name="Stenlid J."/>
            <person name="Sun H."/>
            <person name="Sun S."/>
            <person name="Syed K."/>
            <person name="Tsang A."/>
            <person name="Wiebenga A."/>
            <person name="Young D."/>
            <person name="Pisabarro A."/>
            <person name="Eastwood D.C."/>
            <person name="Martin F."/>
            <person name="Cullen D."/>
            <person name="Grigoriev I.V."/>
            <person name="Hibbett D.S."/>
        </authorList>
    </citation>
    <scope>NUCLEOTIDE SEQUENCE [LARGE SCALE GENOMIC DNA]</scope>
    <source>
        <strain evidence="3 4">DJM-731 SS1</strain>
    </source>
</reference>
<gene>
    <name evidence="3" type="ORF">DACRYDRAFT_24308</name>
</gene>
<keyword evidence="2" id="KW-0732">Signal</keyword>
<organism evidence="3 4">
    <name type="scientific">Dacryopinax primogenitus (strain DJM 731)</name>
    <name type="common">Brown rot fungus</name>
    <dbReference type="NCBI Taxonomy" id="1858805"/>
    <lineage>
        <taxon>Eukaryota</taxon>
        <taxon>Fungi</taxon>
        <taxon>Dikarya</taxon>
        <taxon>Basidiomycota</taxon>
        <taxon>Agaricomycotina</taxon>
        <taxon>Dacrymycetes</taxon>
        <taxon>Dacrymycetales</taxon>
        <taxon>Dacrymycetaceae</taxon>
        <taxon>Dacryopinax</taxon>
    </lineage>
</organism>
<proteinExistence type="predicted"/>
<accession>M5FSD1</accession>
<evidence type="ECO:0000256" key="2">
    <source>
        <dbReference type="SAM" id="SignalP"/>
    </source>
</evidence>
<name>M5FSD1_DACPD</name>
<dbReference type="GeneID" id="63688697"/>
<dbReference type="EMBL" id="JH795872">
    <property type="protein sequence ID" value="EJT98733.1"/>
    <property type="molecule type" value="Genomic_DNA"/>
</dbReference>
<feature type="signal peptide" evidence="2">
    <location>
        <begin position="1"/>
        <end position="18"/>
    </location>
</feature>
<evidence type="ECO:0000313" key="3">
    <source>
        <dbReference type="EMBL" id="EJT98733.1"/>
    </source>
</evidence>
<evidence type="ECO:0000256" key="1">
    <source>
        <dbReference type="SAM" id="MobiDB-lite"/>
    </source>
</evidence>
<evidence type="ECO:0008006" key="5">
    <source>
        <dbReference type="Google" id="ProtNLM"/>
    </source>
</evidence>
<keyword evidence="4" id="KW-1185">Reference proteome</keyword>
<protein>
    <recommendedName>
        <fullName evidence="5">Extracellular membrane protein CFEM domain-containing protein</fullName>
    </recommendedName>
</protein>
<feature type="region of interest" description="Disordered" evidence="1">
    <location>
        <begin position="204"/>
        <end position="242"/>
    </location>
</feature>
<feature type="compositionally biased region" description="Low complexity" evidence="1">
    <location>
        <begin position="218"/>
        <end position="242"/>
    </location>
</feature>
<dbReference type="Proteomes" id="UP000030653">
    <property type="component" value="Unassembled WGS sequence"/>
</dbReference>